<reference evidence="1" key="1">
    <citation type="submission" date="2021-07" db="EMBL/GenBank/DDBJ databases">
        <title>Elsinoe batatas strain:CRI-CJ2 Genome sequencing and assembly.</title>
        <authorList>
            <person name="Huang L."/>
        </authorList>
    </citation>
    <scope>NUCLEOTIDE SEQUENCE</scope>
    <source>
        <strain evidence="1">CRI-CJ2</strain>
    </source>
</reference>
<dbReference type="AlphaFoldDB" id="A0A8K0KYK5"/>
<name>A0A8K0KYK5_9PEZI</name>
<protein>
    <submittedName>
        <fullName evidence="1">Uncharacterized protein</fullName>
    </submittedName>
</protein>
<gene>
    <name evidence="1" type="ORF">KVT40_006056</name>
</gene>
<keyword evidence="2" id="KW-1185">Reference proteome</keyword>
<sequence>MTSAMYSAATTQQTIVSSSAPVSMNPARTCPVTHSDVIPELAIGQVSRNAIADGHGYPEGQGVIILRFFDDPSNLPKLVAGLDKLYLPDVLELQAIDELLEQTTDAARKKFEDPGYHKLTVGEMETVQEDLVRPYLSLCPSLALDTGAEILALVADATDNVPVLNEFDNLTRHLCEWAYVVDLDEGVLEVWGDNPEMEIPSNRFDQIGAKLVLVGQWDLNDLPDQDTFLEELGRMTDVGLTEDDSDETCSNDDKRRT</sequence>
<evidence type="ECO:0000313" key="1">
    <source>
        <dbReference type="EMBL" id="KAG8625655.1"/>
    </source>
</evidence>
<organism evidence="1 2">
    <name type="scientific">Elsinoe batatas</name>
    <dbReference type="NCBI Taxonomy" id="2601811"/>
    <lineage>
        <taxon>Eukaryota</taxon>
        <taxon>Fungi</taxon>
        <taxon>Dikarya</taxon>
        <taxon>Ascomycota</taxon>
        <taxon>Pezizomycotina</taxon>
        <taxon>Dothideomycetes</taxon>
        <taxon>Dothideomycetidae</taxon>
        <taxon>Myriangiales</taxon>
        <taxon>Elsinoaceae</taxon>
        <taxon>Elsinoe</taxon>
    </lineage>
</organism>
<accession>A0A8K0KYK5</accession>
<dbReference type="EMBL" id="JAESVG020000007">
    <property type="protein sequence ID" value="KAG8625655.1"/>
    <property type="molecule type" value="Genomic_DNA"/>
</dbReference>
<proteinExistence type="predicted"/>
<comment type="caution">
    <text evidence="1">The sequence shown here is derived from an EMBL/GenBank/DDBJ whole genome shotgun (WGS) entry which is preliminary data.</text>
</comment>
<dbReference type="Proteomes" id="UP000809789">
    <property type="component" value="Unassembled WGS sequence"/>
</dbReference>
<evidence type="ECO:0000313" key="2">
    <source>
        <dbReference type="Proteomes" id="UP000809789"/>
    </source>
</evidence>
<dbReference type="OrthoDB" id="3938867at2759"/>